<dbReference type="Gene3D" id="3.50.50.60">
    <property type="entry name" value="FAD/NAD(P)-binding domain"/>
    <property type="match status" value="1"/>
</dbReference>
<dbReference type="EC" id="1.4.3.-" evidence="4"/>
<accession>A0A376RL37</accession>
<dbReference type="PANTHER" id="PTHR13847">
    <property type="entry name" value="SARCOSINE DEHYDROGENASE-RELATED"/>
    <property type="match status" value="1"/>
</dbReference>
<dbReference type="Proteomes" id="UP000254159">
    <property type="component" value="Unassembled WGS sequence"/>
</dbReference>
<evidence type="ECO:0000259" key="3">
    <source>
        <dbReference type="Pfam" id="PF01266"/>
    </source>
</evidence>
<gene>
    <name evidence="4" type="primary">puuB_2</name>
    <name evidence="4" type="ORF">NCTC10865_03429</name>
</gene>
<dbReference type="GO" id="GO:0016491">
    <property type="term" value="F:oxidoreductase activity"/>
    <property type="evidence" value="ECO:0007669"/>
    <property type="project" value="UniProtKB-KW"/>
</dbReference>
<dbReference type="EMBL" id="UGCD01000002">
    <property type="protein sequence ID" value="STI18107.1"/>
    <property type="molecule type" value="Genomic_DNA"/>
</dbReference>
<name>A0A376RL37_ECOLX</name>
<dbReference type="InterPro" id="IPR036188">
    <property type="entry name" value="FAD/NAD-bd_sf"/>
</dbReference>
<dbReference type="InterPro" id="IPR006076">
    <property type="entry name" value="FAD-dep_OxRdtase"/>
</dbReference>
<feature type="compositionally biased region" description="Basic and acidic residues" evidence="2">
    <location>
        <begin position="97"/>
        <end position="109"/>
    </location>
</feature>
<reference evidence="4 5" key="1">
    <citation type="submission" date="2018-06" db="EMBL/GenBank/DDBJ databases">
        <authorList>
            <consortium name="Pathogen Informatics"/>
            <person name="Doyle S."/>
        </authorList>
    </citation>
    <scope>NUCLEOTIDE SEQUENCE [LARGE SCALE GENOMIC DNA]</scope>
    <source>
        <strain evidence="4 5">NCTC10865</strain>
    </source>
</reference>
<evidence type="ECO:0000256" key="2">
    <source>
        <dbReference type="SAM" id="MobiDB-lite"/>
    </source>
</evidence>
<evidence type="ECO:0000313" key="5">
    <source>
        <dbReference type="Proteomes" id="UP000254159"/>
    </source>
</evidence>
<evidence type="ECO:0000256" key="1">
    <source>
        <dbReference type="ARBA" id="ARBA00023002"/>
    </source>
</evidence>
<feature type="region of interest" description="Disordered" evidence="2">
    <location>
        <begin position="92"/>
        <end position="116"/>
    </location>
</feature>
<dbReference type="Pfam" id="PF01266">
    <property type="entry name" value="DAO"/>
    <property type="match status" value="1"/>
</dbReference>
<feature type="domain" description="FAD dependent oxidoreductase" evidence="3">
    <location>
        <begin position="29"/>
        <end position="78"/>
    </location>
</feature>
<dbReference type="PANTHER" id="PTHR13847:SF275">
    <property type="entry name" value="GAMMA-GLUTAMYLPUTRESCINE OXIDOREDUCTASE"/>
    <property type="match status" value="1"/>
</dbReference>
<keyword evidence="1 4" id="KW-0560">Oxidoreductase</keyword>
<evidence type="ECO:0000313" key="4">
    <source>
        <dbReference type="EMBL" id="STI18107.1"/>
    </source>
</evidence>
<organism evidence="4 5">
    <name type="scientific">Escherichia coli</name>
    <dbReference type="NCBI Taxonomy" id="562"/>
    <lineage>
        <taxon>Bacteria</taxon>
        <taxon>Pseudomonadati</taxon>
        <taxon>Pseudomonadota</taxon>
        <taxon>Gammaproteobacteria</taxon>
        <taxon>Enterobacterales</taxon>
        <taxon>Enterobacteriaceae</taxon>
        <taxon>Escherichia</taxon>
    </lineage>
</organism>
<dbReference type="GO" id="GO:0005737">
    <property type="term" value="C:cytoplasm"/>
    <property type="evidence" value="ECO:0007669"/>
    <property type="project" value="TreeGrafter"/>
</dbReference>
<sequence>MTEHTSSYYAASANKYAPFDTLNESISCDVCVVGGGYTGLSSALHLAEAGFDVVVLEASRIGFGASGRNGGQLVNSYSRDIDVIEKKLRHGHRPYARQHDVRGWRDHPRTYQTLSD</sequence>
<protein>
    <submittedName>
        <fullName evidence="4">Gamma-glutamylputrescine oxidoreductase</fullName>
        <ecNumber evidence="4">1.4.3.-</ecNumber>
    </submittedName>
</protein>
<dbReference type="AlphaFoldDB" id="A0A376RL37"/>
<proteinExistence type="predicted"/>
<dbReference type="SUPFAM" id="SSF51905">
    <property type="entry name" value="FAD/NAD(P)-binding domain"/>
    <property type="match status" value="1"/>
</dbReference>